<comment type="caution">
    <text evidence="2">The sequence shown here is derived from an EMBL/GenBank/DDBJ whole genome shotgun (WGS) entry which is preliminary data.</text>
</comment>
<accession>A0A498KEF6</accession>
<protein>
    <recommendedName>
        <fullName evidence="1">RNase H type-1 domain-containing protein</fullName>
    </recommendedName>
</protein>
<dbReference type="AlphaFoldDB" id="A0A498KEF6"/>
<sequence length="108" mass="11966">MDAMVARKGVALAMERGFHYLIIECDSIKIVKALHGNSPNMFAVGHIVEDSKALLLRITGVLVAHTRRQAKGTAHRLARHGIHMDTNSCSWFEEPPNFISNLLVSDCN</sequence>
<dbReference type="EMBL" id="RDQH01000329">
    <property type="protein sequence ID" value="RXI03843.1"/>
    <property type="molecule type" value="Genomic_DNA"/>
</dbReference>
<dbReference type="Pfam" id="PF13456">
    <property type="entry name" value="RVT_3"/>
    <property type="match status" value="1"/>
</dbReference>
<dbReference type="PANTHER" id="PTHR47723:SF19">
    <property type="entry name" value="POLYNUCLEOTIDYL TRANSFERASE, RIBONUCLEASE H-LIKE SUPERFAMILY PROTEIN"/>
    <property type="match status" value="1"/>
</dbReference>
<gene>
    <name evidence="2" type="ORF">DVH24_038117</name>
</gene>
<evidence type="ECO:0000259" key="1">
    <source>
        <dbReference type="Pfam" id="PF13456"/>
    </source>
</evidence>
<dbReference type="GO" id="GO:0004523">
    <property type="term" value="F:RNA-DNA hybrid ribonuclease activity"/>
    <property type="evidence" value="ECO:0007669"/>
    <property type="project" value="InterPro"/>
</dbReference>
<evidence type="ECO:0000313" key="3">
    <source>
        <dbReference type="Proteomes" id="UP000290289"/>
    </source>
</evidence>
<organism evidence="2 3">
    <name type="scientific">Malus domestica</name>
    <name type="common">Apple</name>
    <name type="synonym">Pyrus malus</name>
    <dbReference type="NCBI Taxonomy" id="3750"/>
    <lineage>
        <taxon>Eukaryota</taxon>
        <taxon>Viridiplantae</taxon>
        <taxon>Streptophyta</taxon>
        <taxon>Embryophyta</taxon>
        <taxon>Tracheophyta</taxon>
        <taxon>Spermatophyta</taxon>
        <taxon>Magnoliopsida</taxon>
        <taxon>eudicotyledons</taxon>
        <taxon>Gunneridae</taxon>
        <taxon>Pentapetalae</taxon>
        <taxon>rosids</taxon>
        <taxon>fabids</taxon>
        <taxon>Rosales</taxon>
        <taxon>Rosaceae</taxon>
        <taxon>Amygdaloideae</taxon>
        <taxon>Maleae</taxon>
        <taxon>Malus</taxon>
    </lineage>
</organism>
<keyword evidence="3" id="KW-1185">Reference proteome</keyword>
<feature type="domain" description="RNase H type-1" evidence="1">
    <location>
        <begin position="8"/>
        <end position="80"/>
    </location>
</feature>
<proteinExistence type="predicted"/>
<evidence type="ECO:0000313" key="2">
    <source>
        <dbReference type="EMBL" id="RXI03843.1"/>
    </source>
</evidence>
<dbReference type="GO" id="GO:0003676">
    <property type="term" value="F:nucleic acid binding"/>
    <property type="evidence" value="ECO:0007669"/>
    <property type="project" value="InterPro"/>
</dbReference>
<dbReference type="InterPro" id="IPR053151">
    <property type="entry name" value="RNase_H-like"/>
</dbReference>
<reference evidence="2 3" key="1">
    <citation type="submission" date="2018-10" db="EMBL/GenBank/DDBJ databases">
        <title>A high-quality apple genome assembly.</title>
        <authorList>
            <person name="Hu J."/>
        </authorList>
    </citation>
    <scope>NUCLEOTIDE SEQUENCE [LARGE SCALE GENOMIC DNA]</scope>
    <source>
        <strain evidence="3">cv. HFTH1</strain>
        <tissue evidence="2">Young leaf</tissue>
    </source>
</reference>
<dbReference type="PANTHER" id="PTHR47723">
    <property type="entry name" value="OS05G0353850 PROTEIN"/>
    <property type="match status" value="1"/>
</dbReference>
<dbReference type="InterPro" id="IPR002156">
    <property type="entry name" value="RNaseH_domain"/>
</dbReference>
<name>A0A498KEF6_MALDO</name>
<dbReference type="Proteomes" id="UP000290289">
    <property type="component" value="Chromosome 3"/>
</dbReference>